<name>A0A8B7RYZ4_HIPAR</name>
<dbReference type="GeneID" id="109387045"/>
<evidence type="ECO:0000313" key="3">
    <source>
        <dbReference type="RefSeq" id="XP_019506277.1"/>
    </source>
</evidence>
<feature type="region of interest" description="Disordered" evidence="1">
    <location>
        <begin position="73"/>
        <end position="102"/>
    </location>
</feature>
<dbReference type="RefSeq" id="XP_019506277.1">
    <property type="nucleotide sequence ID" value="XM_019650732.1"/>
</dbReference>
<feature type="compositionally biased region" description="Basic and acidic residues" evidence="1">
    <location>
        <begin position="73"/>
        <end position="88"/>
    </location>
</feature>
<sequence>MEAEIEDMYTSQACLKPPKAGNGKVGLFSRVFLWRESGPADTLILNFWTLELRKNKFLKFIYIKDEKGDVGGFEKRGESMKQSSRREGIYLGESASESKGRPRPLWRETIIRAGRGGGYGSSSVSSVRGTCRAGGRPAEKTNRCCFFLLLLLLPHRNTHKHPAGGPSYRGGIAAGPGTNPPVGGGVPPCGLVVSEQNADRKCSCRNDSLRRRQTLTTTPSSPLHFRHRRRRRRCRRHLGSRPRPSRTAQLRSAPGVPLGPTARRRRRRLSPAPFSSSGRLWMLPLIVDPEERCFRGGAAEPALSGLYFPGGRPERGPALVVVVCVGGSSGPDPLAGRARCPSWSSLTLGG</sequence>
<dbReference type="AlphaFoldDB" id="A0A8B7RYZ4"/>
<keyword evidence="2" id="KW-1185">Reference proteome</keyword>
<protein>
    <submittedName>
        <fullName evidence="3">Uncharacterized protein LOC109387045</fullName>
    </submittedName>
</protein>
<feature type="compositionally biased region" description="Basic residues" evidence="1">
    <location>
        <begin position="224"/>
        <end position="244"/>
    </location>
</feature>
<feature type="region of interest" description="Disordered" evidence="1">
    <location>
        <begin position="213"/>
        <end position="274"/>
    </location>
</feature>
<organism evidence="2 3">
    <name type="scientific">Hipposideros armiger</name>
    <name type="common">Great Himalayan leaf-nosed bat</name>
    <dbReference type="NCBI Taxonomy" id="186990"/>
    <lineage>
        <taxon>Eukaryota</taxon>
        <taxon>Metazoa</taxon>
        <taxon>Chordata</taxon>
        <taxon>Craniata</taxon>
        <taxon>Vertebrata</taxon>
        <taxon>Euteleostomi</taxon>
        <taxon>Mammalia</taxon>
        <taxon>Eutheria</taxon>
        <taxon>Laurasiatheria</taxon>
        <taxon>Chiroptera</taxon>
        <taxon>Yinpterochiroptera</taxon>
        <taxon>Rhinolophoidea</taxon>
        <taxon>Hipposideridae</taxon>
        <taxon>Hipposideros</taxon>
    </lineage>
</organism>
<reference evidence="3" key="1">
    <citation type="submission" date="2025-08" db="UniProtKB">
        <authorList>
            <consortium name="RefSeq"/>
        </authorList>
    </citation>
    <scope>IDENTIFICATION</scope>
    <source>
        <tissue evidence="3">Muscle</tissue>
    </source>
</reference>
<dbReference type="OrthoDB" id="9809681at2759"/>
<evidence type="ECO:0000313" key="2">
    <source>
        <dbReference type="Proteomes" id="UP000694851"/>
    </source>
</evidence>
<dbReference type="KEGG" id="hai:109387045"/>
<evidence type="ECO:0000256" key="1">
    <source>
        <dbReference type="SAM" id="MobiDB-lite"/>
    </source>
</evidence>
<accession>A0A8B7RYZ4</accession>
<proteinExistence type="predicted"/>
<gene>
    <name evidence="3" type="primary">LOC109387045</name>
</gene>
<dbReference type="Proteomes" id="UP000694851">
    <property type="component" value="Unplaced"/>
</dbReference>